<evidence type="ECO:0000313" key="2">
    <source>
        <dbReference type="Proteomes" id="UP000267448"/>
    </source>
</evidence>
<name>A0A3S0K9L9_9GAMM</name>
<reference evidence="1 2" key="1">
    <citation type="submission" date="2018-12" db="EMBL/GenBank/DDBJ databases">
        <authorList>
            <person name="Yu L."/>
        </authorList>
    </citation>
    <scope>NUCLEOTIDE SEQUENCE [LARGE SCALE GENOMIC DNA]</scope>
    <source>
        <strain evidence="1 2">HAW-EB2</strain>
    </source>
</reference>
<gene>
    <name evidence="1" type="ORF">EKG38_14010</name>
</gene>
<sequence length="485" mass="54681">MNSTYKTVLASLITIGLIGCGGSSSSGDNGKNLFLSGKVIDGYIVGATVFLDLNFNGVLEANEPSVVTEGKGDFDLAIPSKYTECSEYVPVVVDVPVGAIDLDYPDTPIENAYQMTIAPQFTRSNNEDLLNLTPLTTIVWQAIEIQLKEYSGELSCEKILAEEELRSEIKSNLQDQERRVAYRYNITVDELYGDYVESGDTELHGFAQALVVPLQKSYAETVELQEANPEADFAYVEYFTDLEASSYDVWYRSTFVQTSNGNLESKDEYLDGEWKVTGLRERWKKESFNTEEEFYQIDYKYSINEAGLTSCAVRDEWNVHVEESVGIVTTFNVKSGGVSENMDWDACYAATAENLTESNATYELNYTDFDLESEVPLNFGTFAFSYGTGEYSHLVGHGDEMTTSELDALYATFNTRDLRDTEDYGSRWWSRMLQRFDDFDDENITQIMLFHTAGGWARNTYFKDGTHLNECGLTEADLSEDNCYD</sequence>
<accession>A0A3S0K9L9</accession>
<dbReference type="PROSITE" id="PS51257">
    <property type="entry name" value="PROKAR_LIPOPROTEIN"/>
    <property type="match status" value="1"/>
</dbReference>
<dbReference type="AlphaFoldDB" id="A0A3S0K9L9"/>
<comment type="caution">
    <text evidence="1">The sequence shown here is derived from an EMBL/GenBank/DDBJ whole genome shotgun (WGS) entry which is preliminary data.</text>
</comment>
<evidence type="ECO:0000313" key="1">
    <source>
        <dbReference type="EMBL" id="RTR38614.1"/>
    </source>
</evidence>
<proteinExistence type="predicted"/>
<keyword evidence="2" id="KW-1185">Reference proteome</keyword>
<dbReference type="OrthoDB" id="5897571at2"/>
<dbReference type="EMBL" id="RXNU01000006">
    <property type="protein sequence ID" value="RTR38614.1"/>
    <property type="molecule type" value="Genomic_DNA"/>
</dbReference>
<dbReference type="Proteomes" id="UP000267448">
    <property type="component" value="Unassembled WGS sequence"/>
</dbReference>
<protein>
    <submittedName>
        <fullName evidence="1">Uncharacterized protein</fullName>
    </submittedName>
</protein>
<organism evidence="1 2">
    <name type="scientific">Shewanella canadensis</name>
    <dbReference type="NCBI Taxonomy" id="271096"/>
    <lineage>
        <taxon>Bacteria</taxon>
        <taxon>Pseudomonadati</taxon>
        <taxon>Pseudomonadota</taxon>
        <taxon>Gammaproteobacteria</taxon>
        <taxon>Alteromonadales</taxon>
        <taxon>Shewanellaceae</taxon>
        <taxon>Shewanella</taxon>
    </lineage>
</organism>
<dbReference type="RefSeq" id="WP_126520845.1">
    <property type="nucleotide sequence ID" value="NZ_RXNU01000006.1"/>
</dbReference>